<evidence type="ECO:0000313" key="9">
    <source>
        <dbReference type="EMBL" id="VUG19187.1"/>
    </source>
</evidence>
<reference evidence="8 11" key="2">
    <citation type="journal article" date="2020" name="Appl. Microbiol. Biotechnol.">
        <title>Targeted gene deletion in Brettanomyces bruxellensis with an expression-free CRISPR-Cas9 system.</title>
        <authorList>
            <person name="Varela C."/>
            <person name="Bartel C."/>
            <person name="Onetto C."/>
            <person name="Borneman A."/>
        </authorList>
    </citation>
    <scope>NUCLEOTIDE SEQUENCE [LARGE SCALE GENOMIC DNA]</scope>
    <source>
        <strain evidence="8 11">AWRI1613</strain>
    </source>
</reference>
<dbReference type="Proteomes" id="UP000478008">
    <property type="component" value="Unassembled WGS sequence"/>
</dbReference>
<feature type="transmembrane region" description="Helical" evidence="7">
    <location>
        <begin position="270"/>
        <end position="291"/>
    </location>
</feature>
<gene>
    <name evidence="9" type="primary">TPO5</name>
    <name evidence="9" type="ORF">DEBR0S4_12596G</name>
    <name evidence="8" type="ORF">HII12_001304</name>
</gene>
<dbReference type="PANTHER" id="PTHR45649:SF3">
    <property type="entry name" value="POLYAMINE TRANSPORTER TPO5"/>
    <property type="match status" value="1"/>
</dbReference>
<accession>A0A7D9H315</accession>
<name>A0A7D9H315_DEKBR</name>
<keyword evidence="5 7" id="KW-0472">Membrane</keyword>
<comment type="subcellular location">
    <subcellularLocation>
        <location evidence="1">Membrane</location>
        <topology evidence="1">Multi-pass membrane protein</topology>
    </subcellularLocation>
</comment>
<evidence type="ECO:0000256" key="1">
    <source>
        <dbReference type="ARBA" id="ARBA00004141"/>
    </source>
</evidence>
<evidence type="ECO:0000256" key="4">
    <source>
        <dbReference type="ARBA" id="ARBA00022989"/>
    </source>
</evidence>
<dbReference type="Proteomes" id="UP000568158">
    <property type="component" value="Unassembled WGS sequence"/>
</dbReference>
<sequence length="630" mass="70137">MVQRNSDTLGTIENSGNSRNHGYISLPTSDILNTERIGRTLRGIGEHVVEEIYLDDDNSEEIEHFNYKHELRNNFSVASIVGLGFSLMNVPFGISTTLSVGLICGGSVTIFWGWVLFSFFTILISLSLSEIASKFPTSGGVYHYGYLLASKDYALPASWFTGWFLIIGNWLMFVSCAFGGSQFILSIFGLKQSDYKHDDLIVFLLYIVIVVLAGLVNLQFQKHLEKLNTLCIYWTIYTILIMDILLIIFSTEHHDIKYIFTHFDGKRSGWPNWLAFIIGAIQFSSMTFNGYGSIVSMSEEVKNPERSIPKGMIFAVLMSSVIGISFILPILTILPDLTKLLDDNPDIFPIDIVFKLSTRSFLVSMVLVLLIVGSLFFATIGTLTTASRAVYAFGRDHGLPFDNLWQKVDTTEGEQIVPTNALLLSVFVACIFGLFSLVSSSAFSAFIGCSVIALNVANGIPILGSILNKRKKIRGAAFKLRKFGYVINLLSCFFILCTIVFLSFPPSRFIDVESMNYAFVVFFLFAFFITALWYSWGKYHFQGPLIDHSFFLENGGANIPLSSVSVKSDPNVSESAIFSNDEMSSNMSSKLDDSEKKLDNKIRDPAPNILSALEGSADLHEIDLGDPGRR</sequence>
<feature type="transmembrane region" description="Helical" evidence="7">
    <location>
        <begin position="163"/>
        <end position="188"/>
    </location>
</feature>
<evidence type="ECO:0000313" key="11">
    <source>
        <dbReference type="Proteomes" id="UP000568158"/>
    </source>
</evidence>
<dbReference type="EMBL" id="JABCYN010000012">
    <property type="protein sequence ID" value="KAF6014886.1"/>
    <property type="molecule type" value="Genomic_DNA"/>
</dbReference>
<dbReference type="Gene3D" id="1.20.1740.10">
    <property type="entry name" value="Amino acid/polyamine transporter I"/>
    <property type="match status" value="1"/>
</dbReference>
<evidence type="ECO:0000256" key="2">
    <source>
        <dbReference type="ARBA" id="ARBA00022448"/>
    </source>
</evidence>
<protein>
    <submittedName>
        <fullName evidence="9">DEBR0S4_12596g1_1</fullName>
    </submittedName>
</protein>
<evidence type="ECO:0000256" key="3">
    <source>
        <dbReference type="ARBA" id="ARBA00022692"/>
    </source>
</evidence>
<feature type="transmembrane region" description="Helical" evidence="7">
    <location>
        <begin position="312"/>
        <end position="334"/>
    </location>
</feature>
<feature type="transmembrane region" description="Helical" evidence="7">
    <location>
        <begin position="100"/>
        <end position="126"/>
    </location>
</feature>
<dbReference type="GO" id="GO:0022857">
    <property type="term" value="F:transmembrane transporter activity"/>
    <property type="evidence" value="ECO:0007669"/>
    <property type="project" value="InterPro"/>
</dbReference>
<feature type="compositionally biased region" description="Basic and acidic residues" evidence="6">
    <location>
        <begin position="590"/>
        <end position="602"/>
    </location>
</feature>
<feature type="transmembrane region" description="Helical" evidence="7">
    <location>
        <begin position="421"/>
        <end position="439"/>
    </location>
</feature>
<feature type="transmembrane region" description="Helical" evidence="7">
    <location>
        <begin position="485"/>
        <end position="504"/>
    </location>
</feature>
<dbReference type="EMBL" id="CABFWN010000004">
    <property type="protein sequence ID" value="VUG19187.1"/>
    <property type="molecule type" value="Genomic_DNA"/>
</dbReference>
<evidence type="ECO:0000256" key="6">
    <source>
        <dbReference type="SAM" id="MobiDB-lite"/>
    </source>
</evidence>
<feature type="region of interest" description="Disordered" evidence="6">
    <location>
        <begin position="583"/>
        <end position="602"/>
    </location>
</feature>
<evidence type="ECO:0000313" key="8">
    <source>
        <dbReference type="EMBL" id="KAF6014886.1"/>
    </source>
</evidence>
<feature type="transmembrane region" description="Helical" evidence="7">
    <location>
        <begin position="445"/>
        <end position="464"/>
    </location>
</feature>
<keyword evidence="10" id="KW-1185">Reference proteome</keyword>
<dbReference type="InterPro" id="IPR002293">
    <property type="entry name" value="AA/rel_permease1"/>
</dbReference>
<feature type="transmembrane region" description="Helical" evidence="7">
    <location>
        <begin position="516"/>
        <end position="536"/>
    </location>
</feature>
<dbReference type="PANTHER" id="PTHR45649">
    <property type="entry name" value="AMINO-ACID PERMEASE BAT1"/>
    <property type="match status" value="1"/>
</dbReference>
<feature type="transmembrane region" description="Helical" evidence="7">
    <location>
        <begin position="361"/>
        <end position="383"/>
    </location>
</feature>
<proteinExistence type="predicted"/>
<dbReference type="GO" id="GO:0016020">
    <property type="term" value="C:membrane"/>
    <property type="evidence" value="ECO:0007669"/>
    <property type="project" value="UniProtKB-SubCell"/>
</dbReference>
<evidence type="ECO:0000256" key="5">
    <source>
        <dbReference type="ARBA" id="ARBA00023136"/>
    </source>
</evidence>
<evidence type="ECO:0000313" key="10">
    <source>
        <dbReference type="Proteomes" id="UP000478008"/>
    </source>
</evidence>
<dbReference type="Pfam" id="PF13520">
    <property type="entry name" value="AA_permease_2"/>
    <property type="match status" value="1"/>
</dbReference>
<evidence type="ECO:0000256" key="7">
    <source>
        <dbReference type="SAM" id="Phobius"/>
    </source>
</evidence>
<dbReference type="AlphaFoldDB" id="A0A7D9H315"/>
<feature type="transmembrane region" description="Helical" evidence="7">
    <location>
        <begin position="75"/>
        <end position="94"/>
    </location>
</feature>
<keyword evidence="3 7" id="KW-0812">Transmembrane</keyword>
<reference evidence="9 10" key="1">
    <citation type="submission" date="2019-07" db="EMBL/GenBank/DDBJ databases">
        <authorList>
            <person name="Friedrich A."/>
            <person name="Schacherer J."/>
        </authorList>
    </citation>
    <scope>NUCLEOTIDE SEQUENCE [LARGE SCALE GENOMIC DNA]</scope>
</reference>
<keyword evidence="2" id="KW-0813">Transport</keyword>
<feature type="transmembrane region" description="Helical" evidence="7">
    <location>
        <begin position="200"/>
        <end position="218"/>
    </location>
</feature>
<organism evidence="9 10">
    <name type="scientific">Dekkera bruxellensis</name>
    <name type="common">Brettanomyces custersii</name>
    <dbReference type="NCBI Taxonomy" id="5007"/>
    <lineage>
        <taxon>Eukaryota</taxon>
        <taxon>Fungi</taxon>
        <taxon>Dikarya</taxon>
        <taxon>Ascomycota</taxon>
        <taxon>Saccharomycotina</taxon>
        <taxon>Pichiomycetes</taxon>
        <taxon>Pichiales</taxon>
        <taxon>Pichiaceae</taxon>
        <taxon>Brettanomyces</taxon>
    </lineage>
</organism>
<keyword evidence="4 7" id="KW-1133">Transmembrane helix</keyword>
<feature type="transmembrane region" description="Helical" evidence="7">
    <location>
        <begin position="230"/>
        <end position="250"/>
    </location>
</feature>